<evidence type="ECO:0008006" key="3">
    <source>
        <dbReference type="Google" id="ProtNLM"/>
    </source>
</evidence>
<protein>
    <recommendedName>
        <fullName evidence="3">Tudor domain-containing protein</fullName>
    </recommendedName>
</protein>
<accession>A0AAF3F3T0</accession>
<dbReference type="SUPFAM" id="SSF63748">
    <property type="entry name" value="Tudor/PWWP/MBT"/>
    <property type="match status" value="1"/>
</dbReference>
<evidence type="ECO:0000313" key="2">
    <source>
        <dbReference type="WBParaSite" id="MBELARI_LOCUS21197"/>
    </source>
</evidence>
<dbReference type="Proteomes" id="UP000887575">
    <property type="component" value="Unassembled WGS sequence"/>
</dbReference>
<dbReference type="Gene3D" id="2.40.50.90">
    <property type="match status" value="1"/>
</dbReference>
<dbReference type="Gene3D" id="2.30.30.140">
    <property type="match status" value="1"/>
</dbReference>
<evidence type="ECO:0000313" key="1">
    <source>
        <dbReference type="Proteomes" id="UP000887575"/>
    </source>
</evidence>
<organism evidence="1 2">
    <name type="scientific">Mesorhabditis belari</name>
    <dbReference type="NCBI Taxonomy" id="2138241"/>
    <lineage>
        <taxon>Eukaryota</taxon>
        <taxon>Metazoa</taxon>
        <taxon>Ecdysozoa</taxon>
        <taxon>Nematoda</taxon>
        <taxon>Chromadorea</taxon>
        <taxon>Rhabditida</taxon>
        <taxon>Rhabditina</taxon>
        <taxon>Rhabditomorpha</taxon>
        <taxon>Rhabditoidea</taxon>
        <taxon>Rhabditidae</taxon>
        <taxon>Mesorhabditinae</taxon>
        <taxon>Mesorhabditis</taxon>
    </lineage>
</organism>
<reference evidence="2" key="1">
    <citation type="submission" date="2024-02" db="UniProtKB">
        <authorList>
            <consortium name="WormBaseParasite"/>
        </authorList>
    </citation>
    <scope>IDENTIFICATION</scope>
</reference>
<name>A0AAF3F3T0_9BILA</name>
<sequence length="421" mass="48581">MVKPMFDEENAQRFDPNPWRKFYVKDVPADWDEWRLFSAFYQLGLVDNVAMGTTVRNGVQNAFVTMLRLEDGDKIRNELRNKRQLTIDNTTLIVEPFLGKDQLHEKENNNNSNNDEAIKAPRKFCELKEKKGSPLPANQNRNKPIPVSSTITATKTTVARHPTTRTEPYRIIHGDLPLLKPQVIEIVEAPRNFLDDDRKLTFFCRIKDFENECYANMQRAINVHASSRLPDDIGPEVNDCCIVTLNSIAYRARIIQKGDYLYGYLVDFGKTVIVMNTWLINNSMYQRSLNFHLPQTVIQCQFADVLFNDQNSVDIVRKRLNEMKRSSTLKLVCTTKGYQGSVNLVKLVVTDTDKRSDDFLSWVAKNDNISFTRTAKNDESLVYTRNQLMEYQKVPSITEMSQSLNEALFNQGKLFIVSPKK</sequence>
<dbReference type="InterPro" id="IPR012677">
    <property type="entry name" value="Nucleotide-bd_a/b_plait_sf"/>
</dbReference>
<proteinExistence type="predicted"/>
<keyword evidence="1" id="KW-1185">Reference proteome</keyword>
<dbReference type="Gene3D" id="3.30.70.330">
    <property type="match status" value="1"/>
</dbReference>
<dbReference type="GO" id="GO:0003676">
    <property type="term" value="F:nucleic acid binding"/>
    <property type="evidence" value="ECO:0007669"/>
    <property type="project" value="InterPro"/>
</dbReference>
<dbReference type="AlphaFoldDB" id="A0AAF3F3T0"/>
<dbReference type="SUPFAM" id="SSF54928">
    <property type="entry name" value="RNA-binding domain, RBD"/>
    <property type="match status" value="1"/>
</dbReference>
<dbReference type="InterPro" id="IPR035979">
    <property type="entry name" value="RBD_domain_sf"/>
</dbReference>
<dbReference type="WBParaSite" id="MBELARI_LOCUS21197">
    <property type="protein sequence ID" value="MBELARI_LOCUS21197"/>
    <property type="gene ID" value="MBELARI_LOCUS21197"/>
</dbReference>
<dbReference type="InterPro" id="IPR035437">
    <property type="entry name" value="SNase_OB-fold_sf"/>
</dbReference>